<evidence type="ECO:0000256" key="8">
    <source>
        <dbReference type="ARBA" id="ARBA00023170"/>
    </source>
</evidence>
<keyword evidence="4" id="KW-0732">Signal</keyword>
<evidence type="ECO:0000256" key="3">
    <source>
        <dbReference type="ARBA" id="ARBA00022692"/>
    </source>
</evidence>
<feature type="region of interest" description="Disordered" evidence="10">
    <location>
        <begin position="321"/>
        <end position="357"/>
    </location>
</feature>
<dbReference type="PROSITE" id="PS50853">
    <property type="entry name" value="FN3"/>
    <property type="match status" value="1"/>
</dbReference>
<keyword evidence="3 11" id="KW-0812">Transmembrane</keyword>
<evidence type="ECO:0000256" key="4">
    <source>
        <dbReference type="ARBA" id="ARBA00022729"/>
    </source>
</evidence>
<evidence type="ECO:0000256" key="1">
    <source>
        <dbReference type="ARBA" id="ARBA00004479"/>
    </source>
</evidence>
<dbReference type="SUPFAM" id="SSF49265">
    <property type="entry name" value="Fibronectin type III"/>
    <property type="match status" value="2"/>
</dbReference>
<comment type="caution">
    <text evidence="13">The sequence shown here is derived from an EMBL/GenBank/DDBJ whole genome shotgun (WGS) entry which is preliminary data.</text>
</comment>
<keyword evidence="8" id="KW-0675">Receptor</keyword>
<evidence type="ECO:0000313" key="14">
    <source>
        <dbReference type="Proteomes" id="UP000543287"/>
    </source>
</evidence>
<dbReference type="GO" id="GO:0004896">
    <property type="term" value="F:cytokine receptor activity"/>
    <property type="evidence" value="ECO:0007669"/>
    <property type="project" value="InterPro"/>
</dbReference>
<feature type="non-terminal residue" evidence="13">
    <location>
        <position position="1"/>
    </location>
</feature>
<dbReference type="PANTHER" id="PTHR23037:SF47">
    <property type="entry name" value="INTERLEUKIN 2 RECEPTOR SUBUNIT GAMMA"/>
    <property type="match status" value="1"/>
</dbReference>
<name>A0A7K9AX15_DRONO</name>
<evidence type="ECO:0000313" key="13">
    <source>
        <dbReference type="EMBL" id="NXG31879.1"/>
    </source>
</evidence>
<feature type="domain" description="Fibronectin type-III" evidence="12">
    <location>
        <begin position="103"/>
        <end position="201"/>
    </location>
</feature>
<dbReference type="Pfam" id="PF21605">
    <property type="entry name" value="CRLF2-like_D2"/>
    <property type="match status" value="1"/>
</dbReference>
<dbReference type="FunFam" id="2.60.40.10:FF:000754">
    <property type="entry name" value="Cytokine receptor common subunit gamma"/>
    <property type="match status" value="1"/>
</dbReference>
<dbReference type="Proteomes" id="UP000543287">
    <property type="component" value="Unassembled WGS sequence"/>
</dbReference>
<dbReference type="InterPro" id="IPR053856">
    <property type="entry name" value="TSLPR_D1"/>
</dbReference>
<comment type="similarity">
    <text evidence="2">Belongs to the type I cytokine receptor family. Type 5 subfamily.</text>
</comment>
<dbReference type="EMBL" id="VWZH01000069">
    <property type="protein sequence ID" value="NXG31879.1"/>
    <property type="molecule type" value="Genomic_DNA"/>
</dbReference>
<dbReference type="Gene3D" id="2.60.40.10">
    <property type="entry name" value="Immunoglobulins"/>
    <property type="match status" value="2"/>
</dbReference>
<evidence type="ECO:0000256" key="7">
    <source>
        <dbReference type="ARBA" id="ARBA00023157"/>
    </source>
</evidence>
<proteinExistence type="inferred from homology"/>
<reference evidence="13 14" key="1">
    <citation type="submission" date="2019-09" db="EMBL/GenBank/DDBJ databases">
        <title>Bird 10,000 Genomes (B10K) Project - Family phase.</title>
        <authorList>
            <person name="Zhang G."/>
        </authorList>
    </citation>
    <scope>NUCLEOTIDE SEQUENCE [LARGE SCALE GENOMIC DNA]</scope>
    <source>
        <strain evidence="13">B10K-LSUMZ-23963</strain>
        <tissue evidence="13">Muscle</tissue>
    </source>
</reference>
<dbReference type="InterPro" id="IPR048648">
    <property type="entry name" value="CRLF2-like_D2"/>
</dbReference>
<dbReference type="Pfam" id="PF22012">
    <property type="entry name" value="TSLPR_D1"/>
    <property type="match status" value="1"/>
</dbReference>
<dbReference type="SMART" id="SM00060">
    <property type="entry name" value="FN3"/>
    <property type="match status" value="1"/>
</dbReference>
<evidence type="ECO:0000256" key="6">
    <source>
        <dbReference type="ARBA" id="ARBA00023136"/>
    </source>
</evidence>
<comment type="subcellular location">
    <subcellularLocation>
        <location evidence="1">Membrane</location>
        <topology evidence="1">Single-pass type I membrane protein</topology>
    </subcellularLocation>
</comment>
<evidence type="ECO:0000256" key="10">
    <source>
        <dbReference type="SAM" id="MobiDB-lite"/>
    </source>
</evidence>
<dbReference type="AlphaFoldDB" id="A0A7K9AX15"/>
<dbReference type="CDD" id="cd00063">
    <property type="entry name" value="FN3"/>
    <property type="match status" value="1"/>
</dbReference>
<feature type="compositionally biased region" description="Low complexity" evidence="10">
    <location>
        <begin position="329"/>
        <end position="343"/>
    </location>
</feature>
<evidence type="ECO:0000256" key="2">
    <source>
        <dbReference type="ARBA" id="ARBA00008159"/>
    </source>
</evidence>
<keyword evidence="5 11" id="KW-1133">Transmembrane helix</keyword>
<keyword evidence="7" id="KW-1015">Disulfide bond</keyword>
<dbReference type="InterPro" id="IPR003531">
    <property type="entry name" value="Hempt_rcpt_S_F1_CS"/>
</dbReference>
<dbReference type="PANTHER" id="PTHR23037">
    <property type="entry name" value="CYTOKINE RECEPTOR"/>
    <property type="match status" value="1"/>
</dbReference>
<sequence>SSVSLAGVECVLFNEEYMTCTWGSGETLATNYSLYYWYENRSPVAECKHYLWDRGIRVGCRFNQSEIVQFQPFRVRVNASLGGKTLEIASERMELQDLVKPEAPVNLTIYNLSSNQLQLTWSSPYPKAQCLEHAVKYKSNKDTTWTEHKVKGEIFSFPSVDYEKYYTFYVRSKINSYCGSTRLWSEWSVPAVWGSNATGKGAAEEQLHWFWIHTVLVPVASCLLLLVLVVLLVRMERWVPGRGRGRGPARGSVSPSNTCLPPRVWVILMPRIPNPSKNFDELFITHKGNFQEWAGVPKDVVESFKPNYSESICYVSELPPKESHEPLWEGGEPQPAGPGAPAGPRERGPYKNSYVGA</sequence>
<keyword evidence="6 11" id="KW-0472">Membrane</keyword>
<feature type="transmembrane region" description="Helical" evidence="11">
    <location>
        <begin position="209"/>
        <end position="233"/>
    </location>
</feature>
<gene>
    <name evidence="13" type="primary">Il2rg</name>
    <name evidence="13" type="ORF">DRONOV_R04474</name>
</gene>
<dbReference type="InterPro" id="IPR003961">
    <property type="entry name" value="FN3_dom"/>
</dbReference>
<dbReference type="PROSITE" id="PS01355">
    <property type="entry name" value="HEMATOPO_REC_S_F1"/>
    <property type="match status" value="1"/>
</dbReference>
<dbReference type="InterPro" id="IPR036116">
    <property type="entry name" value="FN3_sf"/>
</dbReference>
<evidence type="ECO:0000256" key="5">
    <source>
        <dbReference type="ARBA" id="ARBA00022989"/>
    </source>
</evidence>
<dbReference type="InterPro" id="IPR013783">
    <property type="entry name" value="Ig-like_fold"/>
</dbReference>
<dbReference type="GO" id="GO:0009897">
    <property type="term" value="C:external side of plasma membrane"/>
    <property type="evidence" value="ECO:0007669"/>
    <property type="project" value="TreeGrafter"/>
</dbReference>
<organism evidence="13 14">
    <name type="scientific">Dromaius novaehollandiae</name>
    <name type="common">Emu</name>
    <dbReference type="NCBI Taxonomy" id="8790"/>
    <lineage>
        <taxon>Eukaryota</taxon>
        <taxon>Metazoa</taxon>
        <taxon>Chordata</taxon>
        <taxon>Craniata</taxon>
        <taxon>Vertebrata</taxon>
        <taxon>Euteleostomi</taxon>
        <taxon>Archelosauria</taxon>
        <taxon>Archosauria</taxon>
        <taxon>Dinosauria</taxon>
        <taxon>Saurischia</taxon>
        <taxon>Theropoda</taxon>
        <taxon>Coelurosauria</taxon>
        <taxon>Aves</taxon>
        <taxon>Palaeognathae</taxon>
        <taxon>Casuariiformes</taxon>
        <taxon>Dromaiidae</taxon>
        <taxon>Dromaius</taxon>
    </lineage>
</organism>
<evidence type="ECO:0000256" key="11">
    <source>
        <dbReference type="SAM" id="Phobius"/>
    </source>
</evidence>
<feature type="non-terminal residue" evidence="13">
    <location>
        <position position="357"/>
    </location>
</feature>
<evidence type="ECO:0000259" key="12">
    <source>
        <dbReference type="PROSITE" id="PS50853"/>
    </source>
</evidence>
<evidence type="ECO:0000256" key="9">
    <source>
        <dbReference type="ARBA" id="ARBA00023180"/>
    </source>
</evidence>
<protein>
    <submittedName>
        <fullName evidence="13">IL2RG protein</fullName>
    </submittedName>
</protein>
<keyword evidence="9" id="KW-0325">Glycoprotein</keyword>
<accession>A0A7K9AX15</accession>